<dbReference type="InterPro" id="IPR000626">
    <property type="entry name" value="Ubiquitin-like_dom"/>
</dbReference>
<evidence type="ECO:0000256" key="5">
    <source>
        <dbReference type="SAM" id="MobiDB-lite"/>
    </source>
</evidence>
<dbReference type="SUPFAM" id="SSF54236">
    <property type="entry name" value="Ubiquitin-like"/>
    <property type="match status" value="1"/>
</dbReference>
<feature type="compositionally biased region" description="Basic and acidic residues" evidence="5">
    <location>
        <begin position="138"/>
        <end position="148"/>
    </location>
</feature>
<dbReference type="InterPro" id="IPR029071">
    <property type="entry name" value="Ubiquitin-like_domsf"/>
</dbReference>
<feature type="region of interest" description="Disordered" evidence="5">
    <location>
        <begin position="138"/>
        <end position="157"/>
    </location>
</feature>
<feature type="region of interest" description="Disordered" evidence="5">
    <location>
        <begin position="553"/>
        <end position="602"/>
    </location>
</feature>
<evidence type="ECO:0000259" key="6">
    <source>
        <dbReference type="PROSITE" id="PS50053"/>
    </source>
</evidence>
<feature type="compositionally biased region" description="Basic and acidic residues" evidence="5">
    <location>
        <begin position="686"/>
        <end position="695"/>
    </location>
</feature>
<dbReference type="GO" id="GO:0030968">
    <property type="term" value="P:endoplasmic reticulum unfolded protein response"/>
    <property type="evidence" value="ECO:0007669"/>
    <property type="project" value="TreeGrafter"/>
</dbReference>
<feature type="compositionally biased region" description="Basic and acidic residues" evidence="5">
    <location>
        <begin position="553"/>
        <end position="569"/>
    </location>
</feature>
<name>A0A2B7Y4C9_9EURO</name>
<feature type="region of interest" description="Disordered" evidence="5">
    <location>
        <begin position="1"/>
        <end position="22"/>
    </location>
</feature>
<protein>
    <recommendedName>
        <fullName evidence="6">Ubiquitin-like domain-containing protein</fullName>
    </recommendedName>
</protein>
<feature type="compositionally biased region" description="Low complexity" evidence="5">
    <location>
        <begin position="243"/>
        <end position="253"/>
    </location>
</feature>
<feature type="domain" description="Ubiquitin-like" evidence="6">
    <location>
        <begin position="28"/>
        <end position="102"/>
    </location>
</feature>
<feature type="compositionally biased region" description="Polar residues" evidence="5">
    <location>
        <begin position="254"/>
        <end position="270"/>
    </location>
</feature>
<keyword evidence="8" id="KW-1185">Reference proteome</keyword>
<feature type="compositionally biased region" description="Low complexity" evidence="5">
    <location>
        <begin position="673"/>
        <end position="685"/>
    </location>
</feature>
<feature type="compositionally biased region" description="Acidic residues" evidence="5">
    <location>
        <begin position="661"/>
        <end position="672"/>
    </location>
</feature>
<evidence type="ECO:0000313" key="8">
    <source>
        <dbReference type="Proteomes" id="UP000223968"/>
    </source>
</evidence>
<organism evidence="7 8">
    <name type="scientific">Helicocarpus griseus UAMH5409</name>
    <dbReference type="NCBI Taxonomy" id="1447875"/>
    <lineage>
        <taxon>Eukaryota</taxon>
        <taxon>Fungi</taxon>
        <taxon>Dikarya</taxon>
        <taxon>Ascomycota</taxon>
        <taxon>Pezizomycotina</taxon>
        <taxon>Eurotiomycetes</taxon>
        <taxon>Eurotiomycetidae</taxon>
        <taxon>Onygenales</taxon>
        <taxon>Ajellomycetaceae</taxon>
        <taxon>Helicocarpus</taxon>
    </lineage>
</organism>
<dbReference type="STRING" id="1447875.A0A2B7Y4C9"/>
<dbReference type="AlphaFoldDB" id="A0A2B7Y4C9"/>
<feature type="region of interest" description="Disordered" evidence="5">
    <location>
        <begin position="644"/>
        <end position="695"/>
    </location>
</feature>
<dbReference type="PROSITE" id="PS50053">
    <property type="entry name" value="UBIQUITIN_2"/>
    <property type="match status" value="1"/>
</dbReference>
<comment type="caution">
    <text evidence="7">The sequence shown here is derived from an EMBL/GenBank/DDBJ whole genome shotgun (WGS) entry which is preliminary data.</text>
</comment>
<accession>A0A2B7Y4C9</accession>
<evidence type="ECO:0000313" key="7">
    <source>
        <dbReference type="EMBL" id="PGH15901.1"/>
    </source>
</evidence>
<dbReference type="Proteomes" id="UP000223968">
    <property type="component" value="Unassembled WGS sequence"/>
</dbReference>
<gene>
    <name evidence="7" type="ORF">AJ79_02068</name>
</gene>
<feature type="compositionally biased region" description="Polar residues" evidence="5">
    <location>
        <begin position="201"/>
        <end position="239"/>
    </location>
</feature>
<dbReference type="PANTHER" id="PTHR12943:SF27">
    <property type="entry name" value="HOMOCYSTEINE-INDUCED ENDOPLASMIC RETICULUM PROTEIN, ISOFORM A"/>
    <property type="match status" value="1"/>
</dbReference>
<dbReference type="GO" id="GO:0016020">
    <property type="term" value="C:membrane"/>
    <property type="evidence" value="ECO:0007669"/>
    <property type="project" value="UniProtKB-SubCell"/>
</dbReference>
<reference evidence="7 8" key="1">
    <citation type="submission" date="2017-10" db="EMBL/GenBank/DDBJ databases">
        <title>Comparative genomics in systemic dimorphic fungi from Ajellomycetaceae.</title>
        <authorList>
            <person name="Munoz J.F."/>
            <person name="Mcewen J.G."/>
            <person name="Clay O.K."/>
            <person name="Cuomo C.A."/>
        </authorList>
    </citation>
    <scope>NUCLEOTIDE SEQUENCE [LARGE SCALE GENOMIC DNA]</scope>
    <source>
        <strain evidence="7 8">UAMH5409</strain>
    </source>
</reference>
<sequence>MSLDTQPENADPSTELGPANPEPQTIVLHIISPSLEAPNRITLDDLPVTINIADLKTRLSETLPNRPGPDTQRLIYRGKPLSNNEEPLSNIVEQNDGRVHTMHLVLPSGANITIPPPPNLVPDLPNPQEPSVLHARTNRGEQTGDRPHSQQSPDYASLASQVANLRETVAARHQHLAAQYAQNSRLASSRLAGDVATSTASNMFNLPSQNTFGNSSLFGSRSSTPGPNSQREIGQNNPERSSSDFFPSASRSSIFNNTAPPSSSIQRTASYPASFGNNIGENGTGMAGLNENRQRRIASILEYIFGMENLLRRGTLPQIEEISRIRTQLYQIMDEQYRNPLAPRDGMPEVLLARLASLTTRTDQIRVFRARTMTSLPQNHFSNPLPGVHDPTQTSVYLLSSPSGYHAVLVPPSGTPAYGPSNQPATSIFSSHRTGVRQLRAHIPHAAAHAAPNGTAEPAVVNQALNQAILQQQERQPSFMQPANIARLIRRLWFFTRLYFFCYLFSEDGTWFRIVLVSLSILTALLSETDIPQRLQRAVLDPVQRHLEGLLPLDEHQARRPNRMPRDGDTNAQPVHPMQPNNVDNLRPGNGAQQDPAAANVEPAGFQQSLRRAERAIALLLASLVPGVGERHVAARNAAEAARQNEIAAREAEENRAREQENDDLENNDDQPGEGAADAPPAGDIGVREDNLVET</sequence>
<dbReference type="EMBL" id="PDNB01000021">
    <property type="protein sequence ID" value="PGH15901.1"/>
    <property type="molecule type" value="Genomic_DNA"/>
</dbReference>
<keyword evidence="2" id="KW-0812">Transmembrane</keyword>
<feature type="compositionally biased region" description="Basic and acidic residues" evidence="5">
    <location>
        <begin position="648"/>
        <end position="660"/>
    </location>
</feature>
<comment type="subcellular location">
    <subcellularLocation>
        <location evidence="1">Membrane</location>
    </subcellularLocation>
</comment>
<feature type="compositionally biased region" description="Polar residues" evidence="5">
    <location>
        <begin position="1"/>
        <end position="12"/>
    </location>
</feature>
<dbReference type="InterPro" id="IPR039751">
    <property type="entry name" value="HERPUD1/2"/>
</dbReference>
<evidence type="ECO:0000256" key="4">
    <source>
        <dbReference type="ARBA" id="ARBA00023136"/>
    </source>
</evidence>
<dbReference type="Gene3D" id="3.10.20.90">
    <property type="entry name" value="Phosphatidylinositol 3-kinase Catalytic Subunit, Chain A, domain 1"/>
    <property type="match status" value="1"/>
</dbReference>
<feature type="region of interest" description="Disordered" evidence="5">
    <location>
        <begin position="201"/>
        <end position="270"/>
    </location>
</feature>
<keyword evidence="3" id="KW-1133">Transmembrane helix</keyword>
<keyword evidence="4" id="KW-0472">Membrane</keyword>
<dbReference type="OrthoDB" id="21589at2759"/>
<evidence type="ECO:0000256" key="2">
    <source>
        <dbReference type="ARBA" id="ARBA00022692"/>
    </source>
</evidence>
<evidence type="ECO:0000256" key="3">
    <source>
        <dbReference type="ARBA" id="ARBA00022989"/>
    </source>
</evidence>
<dbReference type="PANTHER" id="PTHR12943">
    <property type="entry name" value="HOMOCYSTEINE-RESPONSIVE ENDOPLASMIC RETICULUM-RESIDENT UNIQUITIN-LIKE DOMAIN HERPUD PROTEIN FAMILY MEMBER"/>
    <property type="match status" value="1"/>
</dbReference>
<proteinExistence type="predicted"/>
<evidence type="ECO:0000256" key="1">
    <source>
        <dbReference type="ARBA" id="ARBA00004370"/>
    </source>
</evidence>